<dbReference type="EMBL" id="CP046916">
    <property type="protein sequence ID" value="QGZ66864.1"/>
    <property type="molecule type" value="Genomic_DNA"/>
</dbReference>
<name>A0A7Z2JL10_9BURK</name>
<dbReference type="OrthoDB" id="6537357at2"/>
<protein>
    <submittedName>
        <fullName evidence="1">Uncharacterized protein</fullName>
    </submittedName>
</protein>
<accession>A0A7Z2JL10</accession>
<evidence type="ECO:0000313" key="2">
    <source>
        <dbReference type="Proteomes" id="UP000433577"/>
    </source>
</evidence>
<dbReference type="AlphaFoldDB" id="A0A7Z2JL10"/>
<sequence length="226" mass="24411">MQAKGAGLLAIWSTVTREFETDYLHWLTREHIFERVGVPGFRSGRAYRRAIVSGVNGADAAEFAIVYELDHADVMSSEAYRARLDEPTPWTQRIMPKLGGFRRGGGSVVARAGNTAAFGARLGVLRFAEALPACCEGETAQPRLDAIAAVDRVTGVTLMRVASDATGIVTREKSMRNGEEGAFAGAMLIESLDQTSMHAAIEVAAQIGVAAEDFGVYELVFAFDRH</sequence>
<organism evidence="1 2">
    <name type="scientific">Paraburkholderia acidisoli</name>
    <dbReference type="NCBI Taxonomy" id="2571748"/>
    <lineage>
        <taxon>Bacteria</taxon>
        <taxon>Pseudomonadati</taxon>
        <taxon>Pseudomonadota</taxon>
        <taxon>Betaproteobacteria</taxon>
        <taxon>Burkholderiales</taxon>
        <taxon>Burkholderiaceae</taxon>
        <taxon>Paraburkholderia</taxon>
    </lineage>
</organism>
<evidence type="ECO:0000313" key="1">
    <source>
        <dbReference type="EMBL" id="QGZ66864.1"/>
    </source>
</evidence>
<dbReference type="Proteomes" id="UP000433577">
    <property type="component" value="Chromosome 4"/>
</dbReference>
<reference evidence="1 2" key="1">
    <citation type="submission" date="2019-12" db="EMBL/GenBank/DDBJ databases">
        <title>Paraburkholderia acidiphila 7Q-K02 sp. nov and Paraburkholderia acidisoli DHF22 sp. nov., two strains isolated from forest soil.</title>
        <authorList>
            <person name="Gao Z."/>
            <person name="Qiu L."/>
        </authorList>
    </citation>
    <scope>NUCLEOTIDE SEQUENCE [LARGE SCALE GENOMIC DNA]</scope>
    <source>
        <strain evidence="1 2">DHF22</strain>
    </source>
</reference>
<keyword evidence="2" id="KW-1185">Reference proteome</keyword>
<proteinExistence type="predicted"/>
<dbReference type="KEGG" id="pacs:FAZ98_30700"/>
<gene>
    <name evidence="1" type="ORF">FAZ98_30700</name>
</gene>